<accession>A0A9E7R6D4</accession>
<dbReference type="Pfam" id="PF22751">
    <property type="entry name" value="DUF488-N3a"/>
    <property type="match status" value="1"/>
</dbReference>
<dbReference type="Proteomes" id="UP001057580">
    <property type="component" value="Chromosome"/>
</dbReference>
<gene>
    <name evidence="2" type="ORF">N0B31_07015</name>
</gene>
<dbReference type="RefSeq" id="WP_260595154.1">
    <property type="nucleotide sequence ID" value="NZ_CP104003.1"/>
</dbReference>
<evidence type="ECO:0000313" key="3">
    <source>
        <dbReference type="Proteomes" id="UP001057580"/>
    </source>
</evidence>
<dbReference type="InterPro" id="IPR054495">
    <property type="entry name" value="DUF488-N3a"/>
</dbReference>
<sequence length="141" mass="15321">MTGTVTETYAAAVGNGLVDVGEATLVGVVRQPPRWFHGVVDENHRELGPPAALLEAVQERRETLKAGGMCDEGAHNAAWEEVEFERRYRMYLEGDGGAEAALAALANRVRGGESVALVCFEGPNKACHRRLLAERLHERLA</sequence>
<reference evidence="2" key="1">
    <citation type="submission" date="2022-09" db="EMBL/GenBank/DDBJ databases">
        <title>Diverse halophilic archaea isolated from saline environments.</title>
        <authorList>
            <person name="Cui H.-L."/>
        </authorList>
    </citation>
    <scope>NUCLEOTIDE SEQUENCE</scope>
    <source>
        <strain evidence="2">ZS-35-S2</strain>
    </source>
</reference>
<dbReference type="KEGG" id="ssai:N0B31_07015"/>
<protein>
    <submittedName>
        <fullName evidence="2">DUF488 domain-containing protein</fullName>
    </submittedName>
</protein>
<dbReference type="EMBL" id="CP104003">
    <property type="protein sequence ID" value="UWM56034.1"/>
    <property type="molecule type" value="Genomic_DNA"/>
</dbReference>
<dbReference type="AlphaFoldDB" id="A0A9E7R6D4"/>
<evidence type="ECO:0000313" key="2">
    <source>
        <dbReference type="EMBL" id="UWM56034.1"/>
    </source>
</evidence>
<organism evidence="2 3">
    <name type="scientific">Salinirubellus salinus</name>
    <dbReference type="NCBI Taxonomy" id="1364945"/>
    <lineage>
        <taxon>Archaea</taxon>
        <taxon>Methanobacteriati</taxon>
        <taxon>Methanobacteriota</taxon>
        <taxon>Stenosarchaea group</taxon>
        <taxon>Halobacteria</taxon>
        <taxon>Halobacteriales</taxon>
        <taxon>Natronomonadaceae</taxon>
        <taxon>Salinirubellus</taxon>
    </lineage>
</organism>
<evidence type="ECO:0000259" key="1">
    <source>
        <dbReference type="Pfam" id="PF22751"/>
    </source>
</evidence>
<feature type="domain" description="DUF488" evidence="1">
    <location>
        <begin position="21"/>
        <end position="139"/>
    </location>
</feature>
<keyword evidence="3" id="KW-1185">Reference proteome</keyword>
<name>A0A9E7R6D4_9EURY</name>
<dbReference type="GeneID" id="74942159"/>
<proteinExistence type="predicted"/>